<dbReference type="GO" id="GO:0046872">
    <property type="term" value="F:metal ion binding"/>
    <property type="evidence" value="ECO:0007669"/>
    <property type="project" value="UniProtKB-KW"/>
</dbReference>
<dbReference type="NCBIfam" id="TIGR00150">
    <property type="entry name" value="T6A_YjeE"/>
    <property type="match status" value="1"/>
</dbReference>
<evidence type="ECO:0000256" key="7">
    <source>
        <dbReference type="ARBA" id="ARBA00022741"/>
    </source>
</evidence>
<comment type="subcellular location">
    <subcellularLocation>
        <location evidence="1">Cytoplasm</location>
    </subcellularLocation>
</comment>
<evidence type="ECO:0000256" key="9">
    <source>
        <dbReference type="ARBA" id="ARBA00022842"/>
    </source>
</evidence>
<name>A0A1G2KXJ5_9BACT</name>
<sequence length="171" mass="19365">MSRKEKKSAIRIETRSSAETQEMAKMLAETIAATSRRRAVVVGLQGELGAGKTTFAQGFARALGVTERVLSPTFVLMKIYPLKKGSFRRLVHIDCYRITSPKDITPLGLTEILKDPETIVLIEWPERMRKTIPRDALWLEFFHGAQPRERRITMEGFSKALRSGLTRPHAL</sequence>
<dbReference type="InterPro" id="IPR027417">
    <property type="entry name" value="P-loop_NTPase"/>
</dbReference>
<dbReference type="GO" id="GO:0002949">
    <property type="term" value="P:tRNA threonylcarbamoyladenosine modification"/>
    <property type="evidence" value="ECO:0007669"/>
    <property type="project" value="InterPro"/>
</dbReference>
<dbReference type="GO" id="GO:0016740">
    <property type="term" value="F:transferase activity"/>
    <property type="evidence" value="ECO:0007669"/>
    <property type="project" value="UniProtKB-KW"/>
</dbReference>
<keyword evidence="5" id="KW-0819">tRNA processing</keyword>
<dbReference type="AlphaFoldDB" id="A0A1G2KXJ5"/>
<keyword evidence="4" id="KW-0963">Cytoplasm</keyword>
<evidence type="ECO:0000256" key="5">
    <source>
        <dbReference type="ARBA" id="ARBA00022694"/>
    </source>
</evidence>
<dbReference type="Pfam" id="PF02367">
    <property type="entry name" value="TsaE"/>
    <property type="match status" value="1"/>
</dbReference>
<dbReference type="Proteomes" id="UP000177177">
    <property type="component" value="Unassembled WGS sequence"/>
</dbReference>
<keyword evidence="11" id="KW-0808">Transferase</keyword>
<evidence type="ECO:0000256" key="1">
    <source>
        <dbReference type="ARBA" id="ARBA00004496"/>
    </source>
</evidence>
<evidence type="ECO:0000256" key="6">
    <source>
        <dbReference type="ARBA" id="ARBA00022723"/>
    </source>
</evidence>
<organism evidence="11 12">
    <name type="scientific">Candidatus Sungbacteria bacterium RIFCSPHIGHO2_02_FULL_53_17</name>
    <dbReference type="NCBI Taxonomy" id="1802275"/>
    <lineage>
        <taxon>Bacteria</taxon>
        <taxon>Candidatus Sungiibacteriota</taxon>
    </lineage>
</organism>
<protein>
    <recommendedName>
        <fullName evidence="3">tRNA threonylcarbamoyladenosine biosynthesis protein TsaE</fullName>
    </recommendedName>
    <alternativeName>
        <fullName evidence="10">t(6)A37 threonylcarbamoyladenosine biosynthesis protein TsaE</fullName>
    </alternativeName>
</protein>
<evidence type="ECO:0000256" key="10">
    <source>
        <dbReference type="ARBA" id="ARBA00032441"/>
    </source>
</evidence>
<dbReference type="GO" id="GO:0005524">
    <property type="term" value="F:ATP binding"/>
    <property type="evidence" value="ECO:0007669"/>
    <property type="project" value="UniProtKB-KW"/>
</dbReference>
<dbReference type="PANTHER" id="PTHR33540:SF2">
    <property type="entry name" value="TRNA THREONYLCARBAMOYLADENOSINE BIOSYNTHESIS PROTEIN TSAE"/>
    <property type="match status" value="1"/>
</dbReference>
<dbReference type="InterPro" id="IPR003442">
    <property type="entry name" value="T6A_TsaE"/>
</dbReference>
<keyword evidence="9" id="KW-0460">Magnesium</keyword>
<reference evidence="11 12" key="1">
    <citation type="journal article" date="2016" name="Nat. Commun.">
        <title>Thousands of microbial genomes shed light on interconnected biogeochemical processes in an aquifer system.</title>
        <authorList>
            <person name="Anantharaman K."/>
            <person name="Brown C.T."/>
            <person name="Hug L.A."/>
            <person name="Sharon I."/>
            <person name="Castelle C.J."/>
            <person name="Probst A.J."/>
            <person name="Thomas B.C."/>
            <person name="Singh A."/>
            <person name="Wilkins M.J."/>
            <person name="Karaoz U."/>
            <person name="Brodie E.L."/>
            <person name="Williams K.H."/>
            <person name="Hubbard S.S."/>
            <person name="Banfield J.F."/>
        </authorList>
    </citation>
    <scope>NUCLEOTIDE SEQUENCE [LARGE SCALE GENOMIC DNA]</scope>
</reference>
<dbReference type="GO" id="GO:0005737">
    <property type="term" value="C:cytoplasm"/>
    <property type="evidence" value="ECO:0007669"/>
    <property type="project" value="UniProtKB-SubCell"/>
</dbReference>
<comment type="similarity">
    <text evidence="2">Belongs to the TsaE family.</text>
</comment>
<accession>A0A1G2KXJ5</accession>
<comment type="caution">
    <text evidence="11">The sequence shown here is derived from an EMBL/GenBank/DDBJ whole genome shotgun (WGS) entry which is preliminary data.</text>
</comment>
<evidence type="ECO:0000313" key="11">
    <source>
        <dbReference type="EMBL" id="OHA04173.1"/>
    </source>
</evidence>
<evidence type="ECO:0000256" key="2">
    <source>
        <dbReference type="ARBA" id="ARBA00007599"/>
    </source>
</evidence>
<gene>
    <name evidence="11" type="ORF">A3C92_03980</name>
</gene>
<keyword evidence="6" id="KW-0479">Metal-binding</keyword>
<dbReference type="CDD" id="cd01983">
    <property type="entry name" value="SIMIBI"/>
    <property type="match status" value="1"/>
</dbReference>
<evidence type="ECO:0000313" key="12">
    <source>
        <dbReference type="Proteomes" id="UP000177177"/>
    </source>
</evidence>
<dbReference type="Gene3D" id="3.40.50.300">
    <property type="entry name" value="P-loop containing nucleotide triphosphate hydrolases"/>
    <property type="match status" value="1"/>
</dbReference>
<evidence type="ECO:0000256" key="3">
    <source>
        <dbReference type="ARBA" id="ARBA00019010"/>
    </source>
</evidence>
<keyword evidence="8" id="KW-0067">ATP-binding</keyword>
<evidence type="ECO:0000256" key="8">
    <source>
        <dbReference type="ARBA" id="ARBA00022840"/>
    </source>
</evidence>
<dbReference type="EMBL" id="MHQN01000002">
    <property type="protein sequence ID" value="OHA04173.1"/>
    <property type="molecule type" value="Genomic_DNA"/>
</dbReference>
<keyword evidence="7" id="KW-0547">Nucleotide-binding</keyword>
<dbReference type="PANTHER" id="PTHR33540">
    <property type="entry name" value="TRNA THREONYLCARBAMOYLADENOSINE BIOSYNTHESIS PROTEIN TSAE"/>
    <property type="match status" value="1"/>
</dbReference>
<evidence type="ECO:0000256" key="4">
    <source>
        <dbReference type="ARBA" id="ARBA00022490"/>
    </source>
</evidence>
<dbReference type="SUPFAM" id="SSF52540">
    <property type="entry name" value="P-loop containing nucleoside triphosphate hydrolases"/>
    <property type="match status" value="1"/>
</dbReference>
<proteinExistence type="inferred from homology"/>